<feature type="domain" description="Gfo/Idh/MocA-like oxidoreductase N-terminal" evidence="1">
    <location>
        <begin position="2"/>
        <end position="119"/>
    </location>
</feature>
<accession>A0ABQ4KFY0</accession>
<dbReference type="EMBL" id="BORB01000007">
    <property type="protein sequence ID" value="GIN56877.1"/>
    <property type="molecule type" value="Genomic_DNA"/>
</dbReference>
<dbReference type="PANTHER" id="PTHR43054">
    <property type="match status" value="1"/>
</dbReference>
<protein>
    <submittedName>
        <fullName evidence="3">Oxidoreductase YulF</fullName>
    </submittedName>
</protein>
<reference evidence="3 4" key="1">
    <citation type="submission" date="2021-03" db="EMBL/GenBank/DDBJ databases">
        <title>Antimicrobial resistance genes in bacteria isolated from Japanese honey, and their potential for conferring macrolide and lincosamide resistance in the American foulbrood pathogen Paenibacillus larvae.</title>
        <authorList>
            <person name="Okamoto M."/>
            <person name="Kumagai M."/>
            <person name="Kanamori H."/>
            <person name="Takamatsu D."/>
        </authorList>
    </citation>
    <scope>NUCLEOTIDE SEQUENCE [LARGE SCALE GENOMIC DNA]</scope>
    <source>
        <strain evidence="3 4">J8TS2</strain>
    </source>
</reference>
<organism evidence="3 4">
    <name type="scientific">Lederbergia ruris</name>
    <dbReference type="NCBI Taxonomy" id="217495"/>
    <lineage>
        <taxon>Bacteria</taxon>
        <taxon>Bacillati</taxon>
        <taxon>Bacillota</taxon>
        <taxon>Bacilli</taxon>
        <taxon>Bacillales</taxon>
        <taxon>Bacillaceae</taxon>
        <taxon>Lederbergia</taxon>
    </lineage>
</organism>
<dbReference type="Gene3D" id="3.30.360.10">
    <property type="entry name" value="Dihydrodipicolinate Reductase, domain 2"/>
    <property type="match status" value="1"/>
</dbReference>
<evidence type="ECO:0000259" key="2">
    <source>
        <dbReference type="Pfam" id="PF22725"/>
    </source>
</evidence>
<dbReference type="Gene3D" id="3.40.50.720">
    <property type="entry name" value="NAD(P)-binding Rossmann-like Domain"/>
    <property type="match status" value="1"/>
</dbReference>
<proteinExistence type="predicted"/>
<dbReference type="InterPro" id="IPR000683">
    <property type="entry name" value="Gfo/Idh/MocA-like_OxRdtase_N"/>
</dbReference>
<sequence length="333" mass="37614">MIRFGIIGTNWITESMIEAALQVDGFQLTAVYSRTEERAKEFAEKHGIPFIFTDVEEMAASDVLDAVYIASPNSFHATQSLAFLNRGKHVLCEKPLASNSVELEKMIEAARKNQVVLMEAMKTTLLPNFQAIQENIHKIGQVRRYDASYCKYSSRYDRYREGTVLNAFNPAFSNGSLMDLGVYCLYPMVVLFGEPKAIKANAVMLDSGVDGSGSLLLQYEHFEAVVTHSKIVNAYRPSEIQGEEGTIIIDEISTPKEVKIQYRNGREETISKAADFPSMYYEVKEFIQLIEKGELESRINSHHHSLVTARIMEEARKQIGLIYPADRHHDTSI</sequence>
<evidence type="ECO:0000259" key="1">
    <source>
        <dbReference type="Pfam" id="PF01408"/>
    </source>
</evidence>
<name>A0ABQ4KFY0_9BACI</name>
<dbReference type="Pfam" id="PF22725">
    <property type="entry name" value="GFO_IDH_MocA_C3"/>
    <property type="match status" value="1"/>
</dbReference>
<evidence type="ECO:0000313" key="3">
    <source>
        <dbReference type="EMBL" id="GIN56877.1"/>
    </source>
</evidence>
<dbReference type="Pfam" id="PF01408">
    <property type="entry name" value="GFO_IDH_MocA"/>
    <property type="match status" value="1"/>
</dbReference>
<gene>
    <name evidence="3" type="primary">yulF</name>
    <name evidence="3" type="ORF">J8TS2_11960</name>
</gene>
<evidence type="ECO:0000313" key="4">
    <source>
        <dbReference type="Proteomes" id="UP000679950"/>
    </source>
</evidence>
<dbReference type="InterPro" id="IPR055170">
    <property type="entry name" value="GFO_IDH_MocA-like_dom"/>
</dbReference>
<dbReference type="PANTHER" id="PTHR43054:SF1">
    <property type="entry name" value="SCYLLO-INOSITOL 2-DEHYDROGENASE (NADP(+)) IOLU"/>
    <property type="match status" value="1"/>
</dbReference>
<dbReference type="SUPFAM" id="SSF55347">
    <property type="entry name" value="Glyceraldehyde-3-phosphate dehydrogenase-like, C-terminal domain"/>
    <property type="match status" value="1"/>
</dbReference>
<dbReference type="Proteomes" id="UP000679950">
    <property type="component" value="Unassembled WGS sequence"/>
</dbReference>
<feature type="domain" description="GFO/IDH/MocA-like oxidoreductase" evidence="2">
    <location>
        <begin position="138"/>
        <end position="247"/>
    </location>
</feature>
<dbReference type="RefSeq" id="WP_158321964.1">
    <property type="nucleotide sequence ID" value="NZ_BORB01000007.1"/>
</dbReference>
<dbReference type="InterPro" id="IPR036291">
    <property type="entry name" value="NAD(P)-bd_dom_sf"/>
</dbReference>
<comment type="caution">
    <text evidence="3">The sequence shown here is derived from an EMBL/GenBank/DDBJ whole genome shotgun (WGS) entry which is preliminary data.</text>
</comment>
<dbReference type="SUPFAM" id="SSF51735">
    <property type="entry name" value="NAD(P)-binding Rossmann-fold domains"/>
    <property type="match status" value="1"/>
</dbReference>
<keyword evidence="4" id="KW-1185">Reference proteome</keyword>